<evidence type="ECO:0008006" key="4">
    <source>
        <dbReference type="Google" id="ProtNLM"/>
    </source>
</evidence>
<protein>
    <recommendedName>
        <fullName evidence="4">YwbE family protein</fullName>
    </recommendedName>
</protein>
<sequence>MPPTTQQVRPGAGVHIVLKKDQPTGRTVSGIVGEVLTRGNHPRGIKVRLTDGRVGRVQAMNTNTNSNDNPVGTDGVGSVDLGGPEQESSWGGGRGGRRGGRRSGGRGYRGGAGDEGEVPAESVGLDAYVTPGYGGRQRGKKGRGRGAGEGVQDAGEVGEVVAGVDGAGSGDAGVIRCPVCEVFEGDEVAVAHHVARHFD</sequence>
<dbReference type="Pfam" id="PF09962">
    <property type="entry name" value="DUF2196"/>
    <property type="match status" value="1"/>
</dbReference>
<evidence type="ECO:0000313" key="2">
    <source>
        <dbReference type="EMBL" id="RDH18242.1"/>
    </source>
</evidence>
<dbReference type="Proteomes" id="UP000253845">
    <property type="component" value="Unassembled WGS sequence"/>
</dbReference>
<reference evidence="2 3" key="1">
    <citation type="submission" date="2018-07" db="EMBL/GenBank/DDBJ databases">
        <title>Section-level genome sequencing of Aspergillus section Nigri to investigate inter- and intra-species variation.</title>
        <authorList>
            <consortium name="DOE Joint Genome Institute"/>
            <person name="Vesth T.C."/>
            <person name="Nybo J.L."/>
            <person name="Theobald S."/>
            <person name="Frisvad J.C."/>
            <person name="Larsen T.O."/>
            <person name="Nielsen K.F."/>
            <person name="Hoof J.B."/>
            <person name="Brandl J."/>
            <person name="Salamov A."/>
            <person name="Riley R."/>
            <person name="Gladden J.M."/>
            <person name="Phatale P."/>
            <person name="Nielsen M.T."/>
            <person name="Lyhne E.K."/>
            <person name="Kogle M.E."/>
            <person name="Strasser K."/>
            <person name="McDonnell E."/>
            <person name="Barry K."/>
            <person name="Clum A."/>
            <person name="Chen C."/>
            <person name="Nolan M."/>
            <person name="Sandor L."/>
            <person name="Kuo A."/>
            <person name="Lipzen A."/>
            <person name="Hainaut M."/>
            <person name="Drula E."/>
            <person name="Tsang A."/>
            <person name="Magnuson J.K."/>
            <person name="Henrissat B."/>
            <person name="Wiebenga A."/>
            <person name="Simmons B.A."/>
            <person name="Makela M.R."/>
            <person name="De vries R.P."/>
            <person name="Grigoriev I.V."/>
            <person name="Mortensen U.H."/>
            <person name="Baker S.E."/>
            <person name="Andersen M.R."/>
        </authorList>
    </citation>
    <scope>NUCLEOTIDE SEQUENCE [LARGE SCALE GENOMIC DNA]</scope>
    <source>
        <strain evidence="2 3">ATCC 13496</strain>
    </source>
</reference>
<dbReference type="InterPro" id="IPR019240">
    <property type="entry name" value="DUF2196"/>
</dbReference>
<feature type="compositionally biased region" description="Polar residues" evidence="1">
    <location>
        <begin position="60"/>
        <end position="70"/>
    </location>
</feature>
<dbReference type="PANTHER" id="PTHR40069:SF1">
    <property type="entry name" value="YWBE PROTEIN"/>
    <property type="match status" value="1"/>
</dbReference>
<gene>
    <name evidence="2" type="ORF">M747DRAFT_79632</name>
</gene>
<feature type="region of interest" description="Disordered" evidence="1">
    <location>
        <begin position="60"/>
        <end position="152"/>
    </location>
</feature>
<dbReference type="AlphaFoldDB" id="A0A370BXU0"/>
<organism evidence="2 3">
    <name type="scientific">Aspergillus niger ATCC 13496</name>
    <dbReference type="NCBI Taxonomy" id="1353008"/>
    <lineage>
        <taxon>Eukaryota</taxon>
        <taxon>Fungi</taxon>
        <taxon>Dikarya</taxon>
        <taxon>Ascomycota</taxon>
        <taxon>Pezizomycotina</taxon>
        <taxon>Eurotiomycetes</taxon>
        <taxon>Eurotiomycetidae</taxon>
        <taxon>Eurotiales</taxon>
        <taxon>Aspergillaceae</taxon>
        <taxon>Aspergillus</taxon>
        <taxon>Aspergillus subgen. Circumdati</taxon>
    </lineage>
</organism>
<dbReference type="EMBL" id="KZ851925">
    <property type="protein sequence ID" value="RDH18242.1"/>
    <property type="molecule type" value="Genomic_DNA"/>
</dbReference>
<evidence type="ECO:0000256" key="1">
    <source>
        <dbReference type="SAM" id="MobiDB-lite"/>
    </source>
</evidence>
<proteinExistence type="predicted"/>
<accession>A0A370BXU0</accession>
<dbReference type="NCBIfam" id="TIGR03833">
    <property type="entry name" value="YwbE family protein"/>
    <property type="match status" value="1"/>
</dbReference>
<name>A0A370BXU0_ASPNG</name>
<dbReference type="PANTHER" id="PTHR40069">
    <property type="entry name" value="YWBE PROTEIN"/>
    <property type="match status" value="1"/>
</dbReference>
<feature type="compositionally biased region" description="Basic residues" evidence="1">
    <location>
        <begin position="95"/>
        <end position="104"/>
    </location>
</feature>
<evidence type="ECO:0000313" key="3">
    <source>
        <dbReference type="Proteomes" id="UP000253845"/>
    </source>
</evidence>
<dbReference type="VEuPathDB" id="FungiDB:M747DRAFT_79632"/>